<evidence type="ECO:0000313" key="7">
    <source>
        <dbReference type="EMBL" id="OGI46233.1"/>
    </source>
</evidence>
<dbReference type="SUPFAM" id="SSF54534">
    <property type="entry name" value="FKBP-like"/>
    <property type="match status" value="1"/>
</dbReference>
<dbReference type="InterPro" id="IPR046357">
    <property type="entry name" value="PPIase_dom_sf"/>
</dbReference>
<dbReference type="STRING" id="1817760.A2151_02755"/>
<dbReference type="AlphaFoldDB" id="A0A1F6TM61"/>
<dbReference type="InterPro" id="IPR027304">
    <property type="entry name" value="Trigger_fact/SurA_dom_sf"/>
</dbReference>
<dbReference type="GO" id="GO:0003755">
    <property type="term" value="F:peptidyl-prolyl cis-trans isomerase activity"/>
    <property type="evidence" value="ECO:0007669"/>
    <property type="project" value="UniProtKB-KW"/>
</dbReference>
<comment type="similarity">
    <text evidence="2">Belongs to the PpiC/parvulin rotamase family.</text>
</comment>
<proteinExistence type="inferred from homology"/>
<evidence type="ECO:0000259" key="6">
    <source>
        <dbReference type="PROSITE" id="PS50198"/>
    </source>
</evidence>
<evidence type="ECO:0000313" key="8">
    <source>
        <dbReference type="Proteomes" id="UP000178885"/>
    </source>
</evidence>
<dbReference type="SUPFAM" id="SSF109998">
    <property type="entry name" value="Triger factor/SurA peptide-binding domain-like"/>
    <property type="match status" value="1"/>
</dbReference>
<dbReference type="InterPro" id="IPR023058">
    <property type="entry name" value="PPIase_PpiC_CS"/>
</dbReference>
<dbReference type="PANTHER" id="PTHR47245">
    <property type="entry name" value="PEPTIDYLPROLYL ISOMERASE"/>
    <property type="match status" value="1"/>
</dbReference>
<name>A0A1F6TM61_9PROT</name>
<dbReference type="PROSITE" id="PS51257">
    <property type="entry name" value="PROKAR_LIPOPROTEIN"/>
    <property type="match status" value="1"/>
</dbReference>
<dbReference type="Proteomes" id="UP000178885">
    <property type="component" value="Unassembled WGS sequence"/>
</dbReference>
<comment type="catalytic activity">
    <reaction evidence="1">
        <text>[protein]-peptidylproline (omega=180) = [protein]-peptidylproline (omega=0)</text>
        <dbReference type="Rhea" id="RHEA:16237"/>
        <dbReference type="Rhea" id="RHEA-COMP:10747"/>
        <dbReference type="Rhea" id="RHEA-COMP:10748"/>
        <dbReference type="ChEBI" id="CHEBI:83833"/>
        <dbReference type="ChEBI" id="CHEBI:83834"/>
        <dbReference type="EC" id="5.2.1.8"/>
    </reaction>
</comment>
<dbReference type="PROSITE" id="PS01096">
    <property type="entry name" value="PPIC_PPIASE_1"/>
    <property type="match status" value="1"/>
</dbReference>
<evidence type="ECO:0000256" key="2">
    <source>
        <dbReference type="ARBA" id="ARBA00007656"/>
    </source>
</evidence>
<protein>
    <recommendedName>
        <fullName evidence="3">peptidylprolyl isomerase</fullName>
        <ecNumber evidence="3">5.2.1.8</ecNumber>
    </recommendedName>
</protein>
<evidence type="ECO:0000256" key="4">
    <source>
        <dbReference type="ARBA" id="ARBA00023110"/>
    </source>
</evidence>
<dbReference type="InterPro" id="IPR050245">
    <property type="entry name" value="PrsA_foldase"/>
</dbReference>
<keyword evidence="5" id="KW-0413">Isomerase</keyword>
<keyword evidence="4 5" id="KW-0697">Rotamase</keyword>
<evidence type="ECO:0000256" key="3">
    <source>
        <dbReference type="ARBA" id="ARBA00013194"/>
    </source>
</evidence>
<dbReference type="PANTHER" id="PTHR47245:SF2">
    <property type="entry name" value="PEPTIDYL-PROLYL CIS-TRANS ISOMERASE HP_0175-RELATED"/>
    <property type="match status" value="1"/>
</dbReference>
<comment type="caution">
    <text evidence="7">The sequence shown here is derived from an EMBL/GenBank/DDBJ whole genome shotgun (WGS) entry which is preliminary data.</text>
</comment>
<dbReference type="InterPro" id="IPR000297">
    <property type="entry name" value="PPIase_PpiC"/>
</dbReference>
<dbReference type="Pfam" id="PF00639">
    <property type="entry name" value="Rotamase"/>
    <property type="match status" value="1"/>
</dbReference>
<sequence>MSILRPVVFALVSLPLLIASGCGPKSVDDTKAVATVNGERITENDLQKYLALRQSTQAALPDKDKELKVARDELIDRALLAKHAVDSGLDREPDVHFRLKQTRVNILAQAVINNYLKDRPVTDEDTKKRFQQEFEQTDKNEYRVRHILVKTEDEAKDLLAQLHKGAAFAALAKQKSTDLFSKDKGGDLGWINQGMGFVPEFFSAVAAMRKGDISKAPVKSDFGWHVMKLEDTRALKLPTYEQFVANPQAQDRLRRKIQEERINALLKELKDTAKIEIK</sequence>
<evidence type="ECO:0000256" key="5">
    <source>
        <dbReference type="PROSITE-ProRule" id="PRU00278"/>
    </source>
</evidence>
<organism evidence="7 8">
    <name type="scientific">Candidatus Muproteobacteria bacterium RBG_16_65_34</name>
    <dbReference type="NCBI Taxonomy" id="1817760"/>
    <lineage>
        <taxon>Bacteria</taxon>
        <taxon>Pseudomonadati</taxon>
        <taxon>Pseudomonadota</taxon>
        <taxon>Candidatus Muproteobacteria</taxon>
    </lineage>
</organism>
<reference evidence="7 8" key="1">
    <citation type="journal article" date="2016" name="Nat. Commun.">
        <title>Thousands of microbial genomes shed light on interconnected biogeochemical processes in an aquifer system.</title>
        <authorList>
            <person name="Anantharaman K."/>
            <person name="Brown C.T."/>
            <person name="Hug L.A."/>
            <person name="Sharon I."/>
            <person name="Castelle C.J."/>
            <person name="Probst A.J."/>
            <person name="Thomas B.C."/>
            <person name="Singh A."/>
            <person name="Wilkins M.J."/>
            <person name="Karaoz U."/>
            <person name="Brodie E.L."/>
            <person name="Williams K.H."/>
            <person name="Hubbard S.S."/>
            <person name="Banfield J.F."/>
        </authorList>
    </citation>
    <scope>NUCLEOTIDE SEQUENCE [LARGE SCALE GENOMIC DNA]</scope>
</reference>
<dbReference type="Gene3D" id="3.10.50.40">
    <property type="match status" value="1"/>
</dbReference>
<dbReference type="PROSITE" id="PS50198">
    <property type="entry name" value="PPIC_PPIASE_2"/>
    <property type="match status" value="1"/>
</dbReference>
<dbReference type="Gene3D" id="1.10.8.1040">
    <property type="match status" value="1"/>
</dbReference>
<feature type="domain" description="PpiC" evidence="6">
    <location>
        <begin position="139"/>
        <end position="231"/>
    </location>
</feature>
<dbReference type="EC" id="5.2.1.8" evidence="3"/>
<dbReference type="Pfam" id="PF13624">
    <property type="entry name" value="SurA_N_3"/>
    <property type="match status" value="1"/>
</dbReference>
<accession>A0A1F6TM61</accession>
<gene>
    <name evidence="7" type="ORF">A2151_02755</name>
</gene>
<evidence type="ECO:0000256" key="1">
    <source>
        <dbReference type="ARBA" id="ARBA00000971"/>
    </source>
</evidence>
<dbReference type="EMBL" id="MFSU01000088">
    <property type="protein sequence ID" value="OGI46233.1"/>
    <property type="molecule type" value="Genomic_DNA"/>
</dbReference>